<keyword evidence="2" id="KW-1185">Reference proteome</keyword>
<dbReference type="AlphaFoldDB" id="A0A7X4KCF3"/>
<proteinExistence type="predicted"/>
<name>A0A7X4KCF3_9BURK</name>
<gene>
    <name evidence="1" type="ORF">GTP45_10695</name>
</gene>
<protein>
    <submittedName>
        <fullName evidence="1">Uncharacterized protein</fullName>
    </submittedName>
</protein>
<dbReference type="Proteomes" id="UP000450012">
    <property type="component" value="Unassembled WGS sequence"/>
</dbReference>
<comment type="caution">
    <text evidence="1">The sequence shown here is derived from an EMBL/GenBank/DDBJ whole genome shotgun (WGS) entry which is preliminary data.</text>
</comment>
<accession>A0A7X4KCF3</accession>
<dbReference type="EMBL" id="WWCK01000003">
    <property type="protein sequence ID" value="MYM67298.1"/>
    <property type="molecule type" value="Genomic_DNA"/>
</dbReference>
<dbReference type="RefSeq" id="WP_161013849.1">
    <property type="nucleotide sequence ID" value="NZ_WWCK01000003.1"/>
</dbReference>
<evidence type="ECO:0000313" key="1">
    <source>
        <dbReference type="EMBL" id="MYM67298.1"/>
    </source>
</evidence>
<evidence type="ECO:0000313" key="2">
    <source>
        <dbReference type="Proteomes" id="UP000450012"/>
    </source>
</evidence>
<reference evidence="1 2" key="1">
    <citation type="submission" date="2019-12" db="EMBL/GenBank/DDBJ databases">
        <title>Novel species isolated from a subtropical stream in China.</title>
        <authorList>
            <person name="Lu H."/>
        </authorList>
    </citation>
    <scope>NUCLEOTIDE SEQUENCE [LARGE SCALE GENOMIC DNA]</scope>
    <source>
        <strain evidence="1 2">FT55W</strain>
    </source>
</reference>
<sequence length="64" mass="6938">MGQPVTKYTGVMTPVKVINEKLDLHGQAGYVVEPAKTDDGEVGVKMDVDNEIYQFALGDLEALV</sequence>
<organism evidence="1 2">
    <name type="scientific">Duganella rivi</name>
    <dbReference type="NCBI Taxonomy" id="2666083"/>
    <lineage>
        <taxon>Bacteria</taxon>
        <taxon>Pseudomonadati</taxon>
        <taxon>Pseudomonadota</taxon>
        <taxon>Betaproteobacteria</taxon>
        <taxon>Burkholderiales</taxon>
        <taxon>Oxalobacteraceae</taxon>
        <taxon>Telluria group</taxon>
        <taxon>Duganella</taxon>
    </lineage>
</organism>